<organism evidence="1 2">
    <name type="scientific">Nyctereutes procyonoides</name>
    <name type="common">Raccoon dog</name>
    <name type="synonym">Canis procyonoides</name>
    <dbReference type="NCBI Taxonomy" id="34880"/>
    <lineage>
        <taxon>Eukaryota</taxon>
        <taxon>Metazoa</taxon>
        <taxon>Chordata</taxon>
        <taxon>Craniata</taxon>
        <taxon>Vertebrata</taxon>
        <taxon>Euteleostomi</taxon>
        <taxon>Mammalia</taxon>
        <taxon>Eutheria</taxon>
        <taxon>Laurasiatheria</taxon>
        <taxon>Carnivora</taxon>
        <taxon>Caniformia</taxon>
        <taxon>Canidae</taxon>
        <taxon>Nyctereutes</taxon>
    </lineage>
</organism>
<comment type="caution">
    <text evidence="1">The sequence shown here is derived from an EMBL/GenBank/DDBJ whole genome shotgun (WGS) entry which is preliminary data.</text>
</comment>
<name>A0A811ZUF4_NYCPR</name>
<accession>A0A811ZUF4</accession>
<keyword evidence="2" id="KW-1185">Reference proteome</keyword>
<evidence type="ECO:0000313" key="1">
    <source>
        <dbReference type="EMBL" id="CAD7692096.1"/>
    </source>
</evidence>
<sequence length="135" mass="14820">MRKATLVQHGRIHASDKPYLCGSAARPSSTSPCWQRTGESTPGLQQDLWAHHELHVPPEDPCGRAAGEKAFPSGTQQLSPGDRPHCQVPAFFLFRLDLGILRDASEADATFLRTWRGYVTAGPALWVHNPCNHIG</sequence>
<dbReference type="Proteomes" id="UP000645828">
    <property type="component" value="Unassembled WGS sequence"/>
</dbReference>
<proteinExistence type="predicted"/>
<dbReference type="EMBL" id="CAJHUB010000775">
    <property type="protein sequence ID" value="CAD7692096.1"/>
    <property type="molecule type" value="Genomic_DNA"/>
</dbReference>
<evidence type="ECO:0000313" key="2">
    <source>
        <dbReference type="Proteomes" id="UP000645828"/>
    </source>
</evidence>
<dbReference type="AlphaFoldDB" id="A0A811ZUF4"/>
<gene>
    <name evidence="1" type="ORF">NYPRO_LOCUS24890</name>
</gene>
<protein>
    <submittedName>
        <fullName evidence="1">(raccoon dog) hypothetical protein</fullName>
    </submittedName>
</protein>
<reference evidence="1" key="1">
    <citation type="submission" date="2020-12" db="EMBL/GenBank/DDBJ databases">
        <authorList>
            <consortium name="Molecular Ecology Group"/>
        </authorList>
    </citation>
    <scope>NUCLEOTIDE SEQUENCE</scope>
    <source>
        <strain evidence="1">TBG_1078</strain>
    </source>
</reference>